<evidence type="ECO:0000259" key="5">
    <source>
        <dbReference type="PROSITE" id="PS51832"/>
    </source>
</evidence>
<dbReference type="NCBIfam" id="TIGR00229">
    <property type="entry name" value="sensory_box"/>
    <property type="match status" value="1"/>
</dbReference>
<dbReference type="SMART" id="SM00065">
    <property type="entry name" value="GAF"/>
    <property type="match status" value="1"/>
</dbReference>
<dbReference type="InterPro" id="IPR035965">
    <property type="entry name" value="PAS-like_dom_sf"/>
</dbReference>
<organism evidence="6 7">
    <name type="scientific">Aerophobetes bacterium</name>
    <dbReference type="NCBI Taxonomy" id="2030807"/>
    <lineage>
        <taxon>Bacteria</taxon>
        <taxon>Candidatus Aerophobota</taxon>
    </lineage>
</organism>
<dbReference type="InterPro" id="IPR003607">
    <property type="entry name" value="HD/PDEase_dom"/>
</dbReference>
<dbReference type="Proteomes" id="UP000316360">
    <property type="component" value="Unassembled WGS sequence"/>
</dbReference>
<evidence type="ECO:0000256" key="1">
    <source>
        <dbReference type="SAM" id="Coils"/>
    </source>
</evidence>
<dbReference type="SMART" id="SM00091">
    <property type="entry name" value="PAS"/>
    <property type="match status" value="1"/>
</dbReference>
<dbReference type="Gene3D" id="3.30.450.20">
    <property type="entry name" value="PAS domain"/>
    <property type="match status" value="1"/>
</dbReference>
<dbReference type="PROSITE" id="PS51831">
    <property type="entry name" value="HD"/>
    <property type="match status" value="1"/>
</dbReference>
<dbReference type="PROSITE" id="PS50113">
    <property type="entry name" value="PAC"/>
    <property type="match status" value="1"/>
</dbReference>
<evidence type="ECO:0000313" key="7">
    <source>
        <dbReference type="Proteomes" id="UP000316360"/>
    </source>
</evidence>
<dbReference type="InterPro" id="IPR003018">
    <property type="entry name" value="GAF"/>
</dbReference>
<dbReference type="SUPFAM" id="SSF55785">
    <property type="entry name" value="PYP-like sensor domain (PAS domain)"/>
    <property type="match status" value="1"/>
</dbReference>
<proteinExistence type="predicted"/>
<feature type="domain" description="HD" evidence="4">
    <location>
        <begin position="368"/>
        <end position="490"/>
    </location>
</feature>
<comment type="caution">
    <text evidence="6">The sequence shown here is derived from an EMBL/GenBank/DDBJ whole genome shotgun (WGS) entry which is preliminary data.</text>
</comment>
<dbReference type="SUPFAM" id="SSF109604">
    <property type="entry name" value="HD-domain/PDEase-like"/>
    <property type="match status" value="1"/>
</dbReference>
<dbReference type="SUPFAM" id="SSF55781">
    <property type="entry name" value="GAF domain-like"/>
    <property type="match status" value="1"/>
</dbReference>
<dbReference type="PANTHER" id="PTHR43155">
    <property type="entry name" value="CYCLIC DI-GMP PHOSPHODIESTERASE PA4108-RELATED"/>
    <property type="match status" value="1"/>
</dbReference>
<feature type="domain" description="HD-GYP" evidence="5">
    <location>
        <begin position="346"/>
        <end position="537"/>
    </location>
</feature>
<evidence type="ECO:0000259" key="4">
    <source>
        <dbReference type="PROSITE" id="PS51831"/>
    </source>
</evidence>
<evidence type="ECO:0000259" key="3">
    <source>
        <dbReference type="PROSITE" id="PS50113"/>
    </source>
</evidence>
<dbReference type="Pfam" id="PF13487">
    <property type="entry name" value="HD_5"/>
    <property type="match status" value="1"/>
</dbReference>
<accession>A0A523RWN6</accession>
<dbReference type="PROSITE" id="PS51832">
    <property type="entry name" value="HD_GYP"/>
    <property type="match status" value="1"/>
</dbReference>
<gene>
    <name evidence="6" type="ORF">E3J84_04315</name>
</gene>
<dbReference type="CDD" id="cd00077">
    <property type="entry name" value="HDc"/>
    <property type="match status" value="1"/>
</dbReference>
<feature type="domain" description="PAC" evidence="3">
    <location>
        <begin position="291"/>
        <end position="341"/>
    </location>
</feature>
<dbReference type="InterPro" id="IPR000700">
    <property type="entry name" value="PAS-assoc_C"/>
</dbReference>
<feature type="coiled-coil region" evidence="1">
    <location>
        <begin position="23"/>
        <end position="50"/>
    </location>
</feature>
<evidence type="ECO:0000259" key="2">
    <source>
        <dbReference type="PROSITE" id="PS50112"/>
    </source>
</evidence>
<dbReference type="Pfam" id="PF13426">
    <property type="entry name" value="PAS_9"/>
    <property type="match status" value="1"/>
</dbReference>
<name>A0A523RWN6_UNCAE</name>
<dbReference type="Gene3D" id="1.10.3210.10">
    <property type="entry name" value="Hypothetical protein af1432"/>
    <property type="match status" value="1"/>
</dbReference>
<dbReference type="CDD" id="cd00130">
    <property type="entry name" value="PAS"/>
    <property type="match status" value="1"/>
</dbReference>
<dbReference type="InterPro" id="IPR037522">
    <property type="entry name" value="HD_GYP_dom"/>
</dbReference>
<protein>
    <submittedName>
        <fullName evidence="6">HD domain-containing protein</fullName>
    </submittedName>
</protein>
<dbReference type="PANTHER" id="PTHR43155:SF2">
    <property type="entry name" value="CYCLIC DI-GMP PHOSPHODIESTERASE PA4108"/>
    <property type="match status" value="1"/>
</dbReference>
<dbReference type="AlphaFoldDB" id="A0A523RWN6"/>
<keyword evidence="1" id="KW-0175">Coiled coil</keyword>
<dbReference type="InterPro" id="IPR006674">
    <property type="entry name" value="HD_domain"/>
</dbReference>
<feature type="domain" description="PAS" evidence="2">
    <location>
        <begin position="218"/>
        <end position="290"/>
    </location>
</feature>
<dbReference type="Gene3D" id="3.30.450.40">
    <property type="match status" value="1"/>
</dbReference>
<dbReference type="SMART" id="SM00471">
    <property type="entry name" value="HDc"/>
    <property type="match status" value="1"/>
</dbReference>
<sequence length="537" mass="60592">MTKLKQLELGKVEEKPSDNQAVILSLLEDAEEARRKVEEYSKTLEERVKKRTFELAVLYELSRKISYVLNYEELFRLICSSLTKVTDCPISGFLLLRENRAELTINLTRPIEDSIIQNFKKLLFTAFEKTSGQQIEEAQVKTRVTKNESFNAHSPRLKGEIKSFLNAPLIIKDKVRGILNISSPEGNTFTRENIRFFYTVANHASTCIDKLESLRQAEANKLRSMVESMSEGVIMVNGDGRVVVANPVAKKLLGVKDEDHPENNNLTELFKNSDLAELSEDGLLRSGNGKTRREIRITNPREAVLDTSISFIKDAQGTVIGKTIVLHDITKLRRAEEQLQQSFESLQKAIRETIQVVASTVEVRDPYTAGHQRRVTSLASAIAAEMGLSKDQIDGIRMAGMIHDLGKISVPAEILSKPGRITEREFDIIKSHSQVGHDILKTIEPPWPIAQIVLQHHERMDGSGYPQGLSGRDIMLEARILAVADVVEAMASHRPYRPALGIDKALEEISKKQRILYDPHVVDACLKLFTERRFQFE</sequence>
<dbReference type="EMBL" id="SOKJ01000241">
    <property type="protein sequence ID" value="TET10184.1"/>
    <property type="molecule type" value="Genomic_DNA"/>
</dbReference>
<evidence type="ECO:0000313" key="6">
    <source>
        <dbReference type="EMBL" id="TET10184.1"/>
    </source>
</evidence>
<reference evidence="6 7" key="1">
    <citation type="submission" date="2019-03" db="EMBL/GenBank/DDBJ databases">
        <title>Metabolic potential of uncultured bacteria and archaea associated with petroleum seepage in deep-sea sediments.</title>
        <authorList>
            <person name="Dong X."/>
            <person name="Hubert C."/>
        </authorList>
    </citation>
    <scope>NUCLEOTIDE SEQUENCE [LARGE SCALE GENOMIC DNA]</scope>
    <source>
        <strain evidence="6">E44_bin7</strain>
    </source>
</reference>
<dbReference type="Pfam" id="PF13185">
    <property type="entry name" value="GAF_2"/>
    <property type="match status" value="1"/>
</dbReference>
<dbReference type="PROSITE" id="PS50112">
    <property type="entry name" value="PAS"/>
    <property type="match status" value="1"/>
</dbReference>
<dbReference type="InterPro" id="IPR029016">
    <property type="entry name" value="GAF-like_dom_sf"/>
</dbReference>
<dbReference type="InterPro" id="IPR000014">
    <property type="entry name" value="PAS"/>
</dbReference>